<dbReference type="GO" id="GO:0005789">
    <property type="term" value="C:endoplasmic reticulum membrane"/>
    <property type="evidence" value="ECO:0007669"/>
    <property type="project" value="UniProtKB-SubCell"/>
</dbReference>
<evidence type="ECO:0000256" key="11">
    <source>
        <dbReference type="RuleBase" id="RU368082"/>
    </source>
</evidence>
<name>A0A7C8V495_ORBOL</name>
<evidence type="ECO:0000313" key="14">
    <source>
        <dbReference type="Proteomes" id="UP000472727"/>
    </source>
</evidence>
<keyword evidence="3 11" id="KW-0415">Karyogamy</keyword>
<evidence type="ECO:0000256" key="7">
    <source>
        <dbReference type="ARBA" id="ARBA00022989"/>
    </source>
</evidence>
<keyword evidence="8 11" id="KW-0472">Membrane</keyword>
<feature type="signal peptide" evidence="12">
    <location>
        <begin position="1"/>
        <end position="34"/>
    </location>
</feature>
<dbReference type="PANTHER" id="PTHR28012:SF1">
    <property type="entry name" value="NUCLEAR FUSION PROTEIN KAR5"/>
    <property type="match status" value="1"/>
</dbReference>
<dbReference type="GO" id="GO:0048288">
    <property type="term" value="P:nuclear membrane fusion involved in karyogamy"/>
    <property type="evidence" value="ECO:0007669"/>
    <property type="project" value="UniProtKB-UniRule"/>
</dbReference>
<evidence type="ECO:0000256" key="10">
    <source>
        <dbReference type="ARBA" id="ARBA00023242"/>
    </source>
</evidence>
<dbReference type="PANTHER" id="PTHR28012">
    <property type="entry name" value="NUCLEAR FUSION PROTEIN KAR5"/>
    <property type="match status" value="1"/>
</dbReference>
<organism evidence="13 14">
    <name type="scientific">Orbilia oligospora</name>
    <name type="common">Nematode-trapping fungus</name>
    <name type="synonym">Arthrobotrys oligospora</name>
    <dbReference type="NCBI Taxonomy" id="2813651"/>
    <lineage>
        <taxon>Eukaryota</taxon>
        <taxon>Fungi</taxon>
        <taxon>Dikarya</taxon>
        <taxon>Ascomycota</taxon>
        <taxon>Pezizomycotina</taxon>
        <taxon>Orbiliomycetes</taxon>
        <taxon>Orbiliales</taxon>
        <taxon>Orbiliaceae</taxon>
        <taxon>Orbilia</taxon>
    </lineage>
</organism>
<evidence type="ECO:0008006" key="15">
    <source>
        <dbReference type="Google" id="ProtNLM"/>
    </source>
</evidence>
<comment type="caution">
    <text evidence="13">The sequence shown here is derived from an EMBL/GenBank/DDBJ whole genome shotgun (WGS) entry which is preliminary data.</text>
</comment>
<dbReference type="AlphaFoldDB" id="A0A7C8V495"/>
<keyword evidence="5 11" id="KW-0732">Signal</keyword>
<dbReference type="Proteomes" id="UP000472727">
    <property type="component" value="Unassembled WGS sequence"/>
</dbReference>
<evidence type="ECO:0000256" key="2">
    <source>
        <dbReference type="ARBA" id="ARBA00010473"/>
    </source>
</evidence>
<keyword evidence="9" id="KW-0325">Glycoprotein</keyword>
<comment type="subcellular location">
    <subcellularLocation>
        <location evidence="11">Endoplasmic reticulum membrane</location>
    </subcellularLocation>
    <subcellularLocation>
        <location evidence="11">Nucleus membrane</location>
    </subcellularLocation>
</comment>
<reference evidence="13 14" key="1">
    <citation type="submission" date="2019-06" db="EMBL/GenBank/DDBJ databases">
        <authorList>
            <person name="Palmer J.M."/>
        </authorList>
    </citation>
    <scope>NUCLEOTIDE SEQUENCE [LARGE SCALE GENOMIC DNA]</scope>
    <source>
        <strain evidence="13 14">TWF106</strain>
    </source>
</reference>
<evidence type="ECO:0000256" key="6">
    <source>
        <dbReference type="ARBA" id="ARBA00022824"/>
    </source>
</evidence>
<sequence length="563" mass="63222">MSSRLTCVTMALLNLAALLWVLWIIGSFPQMVEASAVVSSMSSESNGNEAIQSLENLISSHKLHKGYEDSLALINSLNLPHSCLYSSLTESIIEKCSVSPTVLDGEEKNFFATKLAICELSSANVDYPRECRGNIQSSKELNKCIKRLETRAQWWTSWSNCIQSVGVLCQAVREEAQRDSLLRLHRNLTVLHHQLENRLVTSLDFQTSAIKQASQSSNMINQRVAILISEMDTLLNHTIVPMNSHLKNIKAVMANIDRLQVAQAAHLAEQGTVLDEHARAQRETMHRIDTIVRQAIEAVETYESLVERKNEADDEARRKSLLEMSSAIAATTGETIDAIKATMKVLKDLGSEAGMKVSGLVDKITEGHAQLSNLAENYDSLATSHERISRSMLEQEVCIYYSISSYFSLLKRYQETATRQLETVVHQAIVFNNTFLNAIAESTGYLQKLSELRNNSLYNMGAVPGLALVSTYLPVLVSILIVLDHKRTAIAVIFFATLYIFFMTYHFETAPESNDSAGEMMNTEGLLLDAGNDKYRWFQSRNQTVRWFQGYATEMIGYFRAFW</sequence>
<protein>
    <recommendedName>
        <fullName evidence="15">Karyogamy protein 5</fullName>
    </recommendedName>
</protein>
<dbReference type="GO" id="GO:0031965">
    <property type="term" value="C:nuclear membrane"/>
    <property type="evidence" value="ECO:0007669"/>
    <property type="project" value="UniProtKB-SubCell"/>
</dbReference>
<keyword evidence="10 11" id="KW-0539">Nucleus</keyword>
<keyword evidence="6 11" id="KW-0256">Endoplasmic reticulum</keyword>
<keyword evidence="7 11" id="KW-1133">Transmembrane helix</keyword>
<evidence type="ECO:0000256" key="12">
    <source>
        <dbReference type="SAM" id="SignalP"/>
    </source>
</evidence>
<keyword evidence="4 11" id="KW-0812">Transmembrane</keyword>
<gene>
    <name evidence="13" type="ORF">TWF106_009139</name>
</gene>
<feature type="chain" id="PRO_5028916743" description="Karyogamy protein 5" evidence="12">
    <location>
        <begin position="35"/>
        <end position="563"/>
    </location>
</feature>
<comment type="function">
    <text evidence="1 11">Required for nuclear membrane fusion during karyogamy.</text>
</comment>
<dbReference type="InterPro" id="IPR007292">
    <property type="entry name" value="Nuclear_fusion_Kar5"/>
</dbReference>
<evidence type="ECO:0000256" key="8">
    <source>
        <dbReference type="ARBA" id="ARBA00023136"/>
    </source>
</evidence>
<evidence type="ECO:0000256" key="5">
    <source>
        <dbReference type="ARBA" id="ARBA00022729"/>
    </source>
</evidence>
<comment type="similarity">
    <text evidence="2 11">Belongs to the KAR5 family.</text>
</comment>
<dbReference type="GO" id="GO:0000742">
    <property type="term" value="P:karyogamy involved in conjugation with cellular fusion"/>
    <property type="evidence" value="ECO:0007669"/>
    <property type="project" value="UniProtKB-UniRule"/>
</dbReference>
<evidence type="ECO:0000256" key="9">
    <source>
        <dbReference type="ARBA" id="ARBA00023180"/>
    </source>
</evidence>
<evidence type="ECO:0000256" key="4">
    <source>
        <dbReference type="ARBA" id="ARBA00022692"/>
    </source>
</evidence>
<evidence type="ECO:0000256" key="1">
    <source>
        <dbReference type="ARBA" id="ARBA00003389"/>
    </source>
</evidence>
<proteinExistence type="inferred from homology"/>
<dbReference type="EMBL" id="WIWS01000006">
    <property type="protein sequence ID" value="KAF3227625.1"/>
    <property type="molecule type" value="Genomic_DNA"/>
</dbReference>
<evidence type="ECO:0000313" key="13">
    <source>
        <dbReference type="EMBL" id="KAF3227625.1"/>
    </source>
</evidence>
<accession>A0A7C8V495</accession>
<feature type="transmembrane region" description="Helical" evidence="11">
    <location>
        <begin position="457"/>
        <end position="482"/>
    </location>
</feature>
<evidence type="ECO:0000256" key="3">
    <source>
        <dbReference type="ARBA" id="ARBA00022459"/>
    </source>
</evidence>
<dbReference type="Pfam" id="PF04163">
    <property type="entry name" value="Tht1"/>
    <property type="match status" value="1"/>
</dbReference>
<feature type="transmembrane region" description="Helical" evidence="11">
    <location>
        <begin position="489"/>
        <end position="507"/>
    </location>
</feature>